<dbReference type="GO" id="GO:0016020">
    <property type="term" value="C:membrane"/>
    <property type="evidence" value="ECO:0007669"/>
    <property type="project" value="UniProtKB-SubCell"/>
</dbReference>
<dbReference type="InterPro" id="IPR013525">
    <property type="entry name" value="ABC2_TM"/>
</dbReference>
<gene>
    <name evidence="10" type="ORF">Tsubulata_027879</name>
</gene>
<dbReference type="PANTHER" id="PTHR48040:SF20">
    <property type="entry name" value="PLEIOTROPIC DRUG RESISTANCE PROTEIN 1"/>
    <property type="match status" value="1"/>
</dbReference>
<dbReference type="PROSITE" id="PS50893">
    <property type="entry name" value="ABC_TRANSPORTER_2"/>
    <property type="match status" value="1"/>
</dbReference>
<dbReference type="InterPro" id="IPR029481">
    <property type="entry name" value="ABC_trans_N"/>
</dbReference>
<evidence type="ECO:0000313" key="11">
    <source>
        <dbReference type="Proteomes" id="UP001141552"/>
    </source>
</evidence>
<evidence type="ECO:0000256" key="2">
    <source>
        <dbReference type="ARBA" id="ARBA00022692"/>
    </source>
</evidence>
<dbReference type="OrthoDB" id="537059at2759"/>
<evidence type="ECO:0000256" key="3">
    <source>
        <dbReference type="ARBA" id="ARBA00022741"/>
    </source>
</evidence>
<dbReference type="InterPro" id="IPR003593">
    <property type="entry name" value="AAA+_ATPase"/>
</dbReference>
<evidence type="ECO:0000256" key="8">
    <source>
        <dbReference type="SAM" id="Phobius"/>
    </source>
</evidence>
<accession>A0A9Q0FUL8</accession>
<evidence type="ECO:0000256" key="5">
    <source>
        <dbReference type="ARBA" id="ARBA00022989"/>
    </source>
</evidence>
<dbReference type="Pfam" id="PF00005">
    <property type="entry name" value="ABC_tran"/>
    <property type="match status" value="1"/>
</dbReference>
<evidence type="ECO:0000256" key="7">
    <source>
        <dbReference type="SAM" id="MobiDB-lite"/>
    </source>
</evidence>
<keyword evidence="11" id="KW-1185">Reference proteome</keyword>
<feature type="region of interest" description="Disordered" evidence="7">
    <location>
        <begin position="1"/>
        <end position="25"/>
    </location>
</feature>
<organism evidence="10 11">
    <name type="scientific">Turnera subulata</name>
    <dbReference type="NCBI Taxonomy" id="218843"/>
    <lineage>
        <taxon>Eukaryota</taxon>
        <taxon>Viridiplantae</taxon>
        <taxon>Streptophyta</taxon>
        <taxon>Embryophyta</taxon>
        <taxon>Tracheophyta</taxon>
        <taxon>Spermatophyta</taxon>
        <taxon>Magnoliopsida</taxon>
        <taxon>eudicotyledons</taxon>
        <taxon>Gunneridae</taxon>
        <taxon>Pentapetalae</taxon>
        <taxon>rosids</taxon>
        <taxon>fabids</taxon>
        <taxon>Malpighiales</taxon>
        <taxon>Passifloraceae</taxon>
        <taxon>Turnera</taxon>
    </lineage>
</organism>
<keyword evidence="2 8" id="KW-0812">Transmembrane</keyword>
<dbReference type="GO" id="GO:0005524">
    <property type="term" value="F:ATP binding"/>
    <property type="evidence" value="ECO:0007669"/>
    <property type="project" value="UniProtKB-KW"/>
</dbReference>
<keyword evidence="3" id="KW-0547">Nucleotide-binding</keyword>
<dbReference type="Gene3D" id="3.40.50.300">
    <property type="entry name" value="P-loop containing nucleotide triphosphate hydrolases"/>
    <property type="match status" value="1"/>
</dbReference>
<dbReference type="Pfam" id="PF14510">
    <property type="entry name" value="ABC_trans_N"/>
    <property type="match status" value="1"/>
</dbReference>
<reference evidence="10" key="2">
    <citation type="journal article" date="2023" name="Plants (Basel)">
        <title>Annotation of the Turnera subulata (Passifloraceae) Draft Genome Reveals the S-Locus Evolved after the Divergence of Turneroideae from Passifloroideae in a Stepwise Manner.</title>
        <authorList>
            <person name="Henning P.M."/>
            <person name="Roalson E.H."/>
            <person name="Mir W."/>
            <person name="McCubbin A.G."/>
            <person name="Shore J.S."/>
        </authorList>
    </citation>
    <scope>NUCLEOTIDE SEQUENCE</scope>
    <source>
        <strain evidence="10">F60SS</strain>
    </source>
</reference>
<sequence>MEVSISSSKGGEEEPAKNCSAIEKQPTCDHLREDVQIQSVGGARENANGSLGSQENNNLLERLLKLVEEDNGKFLLKLKDRFDRVGVNFPTVEVRFEHLNVEIQASTASQALPTFPNFFVNILGGVLNYLHIPPSKKKHLSVLKDASGIIRPSRMTLLLGPPSSGKTTLLLALAGKLDPKMKSSGTVTYNGHMMNEFVPQRTAAYISQNDLHLGQLTVRETLEFSARCQGSGFLHEMLIELFRREKEANIRHDSDIEVIMQAVATASLEANVITNYVLKMFIEEVMQLVELTPLKQALVGLPCVNGLSIEQRKRLTIAVELVANPSIIFMDEPTSGLDARAAAIVMRTIRNMVDTGRTVVCTIHQPSIDIFEAFDELFLLKQGGQAIYVGPLGHHSSLLINYFEGLGASKIRAGQNPATWMLEVTSFAQEKALGIDFASIYKNSEPYRDKLQDLFNAMGLLYASVLFLGVQNMLTVQPLVTVERIVFYREKAAGMYPAFPYAIAQRIPVWWRWYYWACPVAWTLYGLLASQYGDVKTTLETGHTVEEFLRVYFGFKLDFLNTVAIVVVGWTVLFAFAFAVSIKLFNFQRR</sequence>
<feature type="domain" description="ABC transporter" evidence="9">
    <location>
        <begin position="127"/>
        <end position="407"/>
    </location>
</feature>
<evidence type="ECO:0000256" key="1">
    <source>
        <dbReference type="ARBA" id="ARBA00004141"/>
    </source>
</evidence>
<keyword evidence="5 8" id="KW-1133">Transmembrane helix</keyword>
<keyword evidence="6 8" id="KW-0472">Membrane</keyword>
<feature type="transmembrane region" description="Helical" evidence="8">
    <location>
        <begin position="454"/>
        <end position="474"/>
    </location>
</feature>
<dbReference type="SMART" id="SM00382">
    <property type="entry name" value="AAA"/>
    <property type="match status" value="1"/>
</dbReference>
<protein>
    <recommendedName>
        <fullName evidence="9">ABC transporter domain-containing protein</fullName>
    </recommendedName>
</protein>
<proteinExistence type="predicted"/>
<dbReference type="GO" id="GO:0140359">
    <property type="term" value="F:ABC-type transporter activity"/>
    <property type="evidence" value="ECO:0007669"/>
    <property type="project" value="InterPro"/>
</dbReference>
<feature type="transmembrane region" description="Helical" evidence="8">
    <location>
        <begin position="513"/>
        <end position="532"/>
    </location>
</feature>
<comment type="caution">
    <text evidence="10">The sequence shown here is derived from an EMBL/GenBank/DDBJ whole genome shotgun (WGS) entry which is preliminary data.</text>
</comment>
<comment type="subcellular location">
    <subcellularLocation>
        <location evidence="1">Membrane</location>
        <topology evidence="1">Multi-pass membrane protein</topology>
    </subcellularLocation>
</comment>
<dbReference type="InterPro" id="IPR003439">
    <property type="entry name" value="ABC_transporter-like_ATP-bd"/>
</dbReference>
<dbReference type="PANTHER" id="PTHR48040">
    <property type="entry name" value="PLEIOTROPIC DRUG RESISTANCE PROTEIN 1-LIKE ISOFORM X1"/>
    <property type="match status" value="1"/>
</dbReference>
<evidence type="ECO:0000256" key="6">
    <source>
        <dbReference type="ARBA" id="ARBA00023136"/>
    </source>
</evidence>
<dbReference type="Pfam" id="PF01061">
    <property type="entry name" value="ABC2_membrane"/>
    <property type="match status" value="1"/>
</dbReference>
<dbReference type="SUPFAM" id="SSF52540">
    <property type="entry name" value="P-loop containing nucleoside triphosphate hydrolases"/>
    <property type="match status" value="1"/>
</dbReference>
<reference evidence="10" key="1">
    <citation type="submission" date="2022-02" db="EMBL/GenBank/DDBJ databases">
        <authorList>
            <person name="Henning P.M."/>
            <person name="McCubbin A.G."/>
            <person name="Shore J.S."/>
        </authorList>
    </citation>
    <scope>NUCLEOTIDE SEQUENCE</scope>
    <source>
        <strain evidence="10">F60SS</strain>
        <tissue evidence="10">Leaves</tissue>
    </source>
</reference>
<evidence type="ECO:0000256" key="4">
    <source>
        <dbReference type="ARBA" id="ARBA00022840"/>
    </source>
</evidence>
<dbReference type="EMBL" id="JAKUCV010003690">
    <property type="protein sequence ID" value="KAJ4838000.1"/>
    <property type="molecule type" value="Genomic_DNA"/>
</dbReference>
<dbReference type="Proteomes" id="UP001141552">
    <property type="component" value="Unassembled WGS sequence"/>
</dbReference>
<keyword evidence="4" id="KW-0067">ATP-binding</keyword>
<dbReference type="FunFam" id="3.40.50.300:FF:002615">
    <property type="entry name" value="ABC transporter"/>
    <property type="match status" value="1"/>
</dbReference>
<dbReference type="GO" id="GO:0016887">
    <property type="term" value="F:ATP hydrolysis activity"/>
    <property type="evidence" value="ECO:0007669"/>
    <property type="project" value="InterPro"/>
</dbReference>
<dbReference type="AlphaFoldDB" id="A0A9Q0FUL8"/>
<name>A0A9Q0FUL8_9ROSI</name>
<dbReference type="InterPro" id="IPR027417">
    <property type="entry name" value="P-loop_NTPase"/>
</dbReference>
<evidence type="ECO:0000259" key="9">
    <source>
        <dbReference type="PROSITE" id="PS50893"/>
    </source>
</evidence>
<feature type="transmembrane region" description="Helical" evidence="8">
    <location>
        <begin position="559"/>
        <end position="585"/>
    </location>
</feature>
<evidence type="ECO:0000313" key="10">
    <source>
        <dbReference type="EMBL" id="KAJ4838000.1"/>
    </source>
</evidence>